<dbReference type="EMBL" id="BK010757">
    <property type="protein sequence ID" value="DAC76957.1"/>
    <property type="molecule type" value="mRNA"/>
</dbReference>
<feature type="transmembrane region" description="Helical" evidence="7">
    <location>
        <begin position="266"/>
        <end position="284"/>
    </location>
</feature>
<evidence type="ECO:0000259" key="8">
    <source>
        <dbReference type="Pfam" id="PF00361"/>
    </source>
</evidence>
<dbReference type="PRINTS" id="PR01437">
    <property type="entry name" value="NUOXDRDTASE4"/>
</dbReference>
<organism evidence="9">
    <name type="scientific">Entomophthora muscae</name>
    <dbReference type="NCBI Taxonomy" id="34485"/>
    <lineage>
        <taxon>Eukaryota</taxon>
        <taxon>Fungi</taxon>
        <taxon>Fungi incertae sedis</taxon>
        <taxon>Zoopagomycota</taxon>
        <taxon>Entomophthoromycotina</taxon>
        <taxon>Entomophthoromycetes</taxon>
        <taxon>Entomophthorales</taxon>
        <taxon>Entomophthoraceae</taxon>
        <taxon>Entomophthora</taxon>
    </lineage>
</organism>
<keyword evidence="7" id="KW-0520">NAD</keyword>
<dbReference type="GO" id="GO:0031966">
    <property type="term" value="C:mitochondrial membrane"/>
    <property type="evidence" value="ECO:0007669"/>
    <property type="project" value="UniProtKB-SubCell"/>
</dbReference>
<dbReference type="AlphaFoldDB" id="A0A499WAK9"/>
<dbReference type="EC" id="7.1.1.2" evidence="7"/>
<dbReference type="GO" id="GO:0042773">
    <property type="term" value="P:ATP synthesis coupled electron transport"/>
    <property type="evidence" value="ECO:0007669"/>
    <property type="project" value="InterPro"/>
</dbReference>
<keyword evidence="7" id="KW-0679">Respiratory chain</keyword>
<feature type="domain" description="NADH:quinone oxidoreductase/Mrp antiporter transmembrane" evidence="8">
    <location>
        <begin position="126"/>
        <end position="410"/>
    </location>
</feature>
<evidence type="ECO:0000256" key="5">
    <source>
        <dbReference type="ARBA" id="ARBA00022989"/>
    </source>
</evidence>
<keyword evidence="6 7" id="KW-0472">Membrane</keyword>
<dbReference type="InterPro" id="IPR001750">
    <property type="entry name" value="ND/Mrp_TM"/>
</dbReference>
<feature type="transmembrane region" description="Helical" evidence="7">
    <location>
        <begin position="204"/>
        <end position="226"/>
    </location>
</feature>
<dbReference type="GO" id="GO:0003954">
    <property type="term" value="F:NADH dehydrogenase activity"/>
    <property type="evidence" value="ECO:0007669"/>
    <property type="project" value="TreeGrafter"/>
</dbReference>
<feature type="transmembrane region" description="Helical" evidence="7">
    <location>
        <begin position="233"/>
        <end position="254"/>
    </location>
</feature>
<reference evidence="9" key="2">
    <citation type="submission" date="2019-02" db="EMBL/GenBank/DDBJ databases">
        <authorList>
            <person name="Nibert M.L."/>
            <person name="Manny A.R."/>
            <person name="Debat H.J."/>
        </authorList>
    </citation>
    <scope>NUCLEOTIDE SEQUENCE</scope>
    <source>
        <strain evidence="9">Berkeley</strain>
    </source>
</reference>
<keyword evidence="4 7" id="KW-0812">Transmembrane</keyword>
<comment type="subcellular location">
    <subcellularLocation>
        <location evidence="2">Membrane</location>
        <topology evidence="2">Multi-pass membrane protein</topology>
    </subcellularLocation>
    <subcellularLocation>
        <location evidence="7">Mitochondrion membrane</location>
        <topology evidence="7">Multi-pass membrane protein</topology>
    </subcellularLocation>
</comment>
<feature type="transmembrane region" description="Helical" evidence="7">
    <location>
        <begin position="402"/>
        <end position="423"/>
    </location>
</feature>
<evidence type="ECO:0000256" key="7">
    <source>
        <dbReference type="RuleBase" id="RU003297"/>
    </source>
</evidence>
<reference evidence="9" key="1">
    <citation type="journal article" date="2019" name="Viruses">
        <title>Mitovirus and Mitochondrial Coding Sequences from Basal Fungus Entomophthora muscae.</title>
        <authorList>
            <person name="Nibert M."/>
            <person name="Debat H."/>
            <person name="Manny A."/>
            <person name="Grigoriev I."/>
            <person name="De Fine Licht H."/>
        </authorList>
    </citation>
    <scope>NUCLEOTIDE SEQUENCE</scope>
    <source>
        <strain evidence="9">Berkeley</strain>
    </source>
</reference>
<evidence type="ECO:0000256" key="1">
    <source>
        <dbReference type="ARBA" id="ARBA00003257"/>
    </source>
</evidence>
<name>A0A499WAK9_9FUNG</name>
<dbReference type="GO" id="GO:0048039">
    <property type="term" value="F:ubiquinone binding"/>
    <property type="evidence" value="ECO:0007669"/>
    <property type="project" value="TreeGrafter"/>
</dbReference>
<accession>A0A499WAK9</accession>
<feature type="transmembrane region" description="Helical" evidence="7">
    <location>
        <begin position="106"/>
        <end position="125"/>
    </location>
</feature>
<evidence type="ECO:0000313" key="9">
    <source>
        <dbReference type="EMBL" id="DAC76957.1"/>
    </source>
</evidence>
<proteinExistence type="evidence at transcript level"/>
<keyword evidence="7" id="KW-0830">Ubiquinone</keyword>
<feature type="transmembrane region" description="Helical" evidence="7">
    <location>
        <begin position="77"/>
        <end position="94"/>
    </location>
</feature>
<keyword evidence="7" id="KW-0813">Transport</keyword>
<keyword evidence="7 9" id="KW-0496">Mitochondrion</keyword>
<dbReference type="GO" id="GO:0008137">
    <property type="term" value="F:NADH dehydrogenase (ubiquinone) activity"/>
    <property type="evidence" value="ECO:0007669"/>
    <property type="project" value="UniProtKB-UniRule"/>
</dbReference>
<feature type="transmembrane region" description="Helical" evidence="7">
    <location>
        <begin position="296"/>
        <end position="313"/>
    </location>
</feature>
<feature type="transmembrane region" description="Helical" evidence="7">
    <location>
        <begin position="27"/>
        <end position="45"/>
    </location>
</feature>
<evidence type="ECO:0000256" key="2">
    <source>
        <dbReference type="ARBA" id="ARBA00004141"/>
    </source>
</evidence>
<feature type="transmembrane region" description="Helical" evidence="7">
    <location>
        <begin position="161"/>
        <end position="184"/>
    </location>
</feature>
<evidence type="ECO:0000256" key="3">
    <source>
        <dbReference type="ARBA" id="ARBA00009025"/>
    </source>
</evidence>
<comment type="catalytic activity">
    <reaction evidence="7">
        <text>a ubiquinone + NADH + 5 H(+)(in) = a ubiquinol + NAD(+) + 4 H(+)(out)</text>
        <dbReference type="Rhea" id="RHEA:29091"/>
        <dbReference type="Rhea" id="RHEA-COMP:9565"/>
        <dbReference type="Rhea" id="RHEA-COMP:9566"/>
        <dbReference type="ChEBI" id="CHEBI:15378"/>
        <dbReference type="ChEBI" id="CHEBI:16389"/>
        <dbReference type="ChEBI" id="CHEBI:17976"/>
        <dbReference type="ChEBI" id="CHEBI:57540"/>
        <dbReference type="ChEBI" id="CHEBI:57945"/>
        <dbReference type="EC" id="7.1.1.2"/>
    </reaction>
</comment>
<comment type="function">
    <text evidence="7">Core subunit of the mitochondrial membrane respiratory chain NADH dehydrogenase (Complex I) which catalyzes electron transfer from NADH through the respiratory chain, using ubiquinone as an electron acceptor. Essential for the catalytic activity and assembly of complex I.</text>
</comment>
<feature type="transmembrane region" description="Helical" evidence="7">
    <location>
        <begin position="131"/>
        <end position="149"/>
    </location>
</feature>
<geneLocation type="mitochondrion" evidence="9"/>
<evidence type="ECO:0000256" key="6">
    <source>
        <dbReference type="ARBA" id="ARBA00023136"/>
    </source>
</evidence>
<dbReference type="PANTHER" id="PTHR43507:SF1">
    <property type="entry name" value="NADH-UBIQUINONE OXIDOREDUCTASE CHAIN 4"/>
    <property type="match status" value="1"/>
</dbReference>
<dbReference type="InterPro" id="IPR010227">
    <property type="entry name" value="NADH_Q_OxRdtase_chainM/4"/>
</dbReference>
<dbReference type="PANTHER" id="PTHR43507">
    <property type="entry name" value="NADH-UBIQUINONE OXIDOREDUCTASE CHAIN 4"/>
    <property type="match status" value="1"/>
</dbReference>
<comment type="function">
    <text evidence="1">Core subunit of the mitochondrial membrane respiratory chain NADH dehydrogenase (Complex I) that is believed to belong to the minimal assembly required for catalysis. Complex I functions in the transfer of electrons from NADH to the respiratory chain. The immediate electron acceptor for the enzyme is believed to be ubiquinone.</text>
</comment>
<keyword evidence="5 7" id="KW-1133">Transmembrane helix</keyword>
<gene>
    <name evidence="9" type="primary">nad4</name>
</gene>
<feature type="transmembrane region" description="Helical" evidence="7">
    <location>
        <begin position="325"/>
        <end position="345"/>
    </location>
</feature>
<protein>
    <recommendedName>
        <fullName evidence="7">NADH-ubiquinone oxidoreductase chain 4</fullName>
        <ecNumber evidence="7">7.1.1.2</ecNumber>
    </recommendedName>
</protein>
<dbReference type="InterPro" id="IPR003918">
    <property type="entry name" value="NADH_UbQ_OxRdtase"/>
</dbReference>
<evidence type="ECO:0000256" key="4">
    <source>
        <dbReference type="ARBA" id="ARBA00022692"/>
    </source>
</evidence>
<keyword evidence="7" id="KW-0249">Electron transport</keyword>
<feature type="transmembrane region" description="Helical" evidence="7">
    <location>
        <begin position="365"/>
        <end position="382"/>
    </location>
</feature>
<dbReference type="GO" id="GO:0015990">
    <property type="term" value="P:electron transport coupled proton transport"/>
    <property type="evidence" value="ECO:0007669"/>
    <property type="project" value="TreeGrafter"/>
</dbReference>
<sequence>MLSIIAIIPLIGLWIIMMSRDEKQYKIIGLVTSLLNLVIYPIIWAQHNSNNNYFQIIEKTSSPLDTYYPEIIGVDSISLYMIGITIILIPICILSTWSSVKKEVKLYIGLWLVLETVLILVFLWIDILLFYITFETSLIPMYLIIGIYGGKKRKIYAAYQFFLITLLGSLLMLMGIIMLYSQIGVTDYQIYTLTVELTKEREKIIWLALFISFAVKTPLVPVHIWLPEAHSEANIAGSIILAGVLLKLAGYGFLRYSLNILPEASRYYIPLVYGLSIISIIYCSLTTLRQIDMKKIIAYSSIGHMGIVILGIFSNTMEGLEGSMILMIGHGLVSPGLFIIVTILYERYHSRIIKYYRGVTSTSPLIAILFIIYTLANMGVPLSSNFIGEILCLMGAWETNPISTIIASTGLILGGAYSIWFYNRISFGEPSIYYRELDINRREFEELLPLLILIIIIGVFPNLILDTLHTAVSNIFWAAG</sequence>
<dbReference type="Pfam" id="PF00361">
    <property type="entry name" value="Proton_antipo_M"/>
    <property type="match status" value="1"/>
</dbReference>
<dbReference type="NCBIfam" id="TIGR01972">
    <property type="entry name" value="NDH_I_M"/>
    <property type="match status" value="1"/>
</dbReference>
<comment type="similarity">
    <text evidence="3 7">Belongs to the complex I subunit 4 family.</text>
</comment>
<feature type="transmembrane region" description="Helical" evidence="7">
    <location>
        <begin position="444"/>
        <end position="464"/>
    </location>
</feature>